<name>A0A182XXJ1_ANOST</name>
<reference evidence="2" key="2">
    <citation type="submission" date="2020-05" db="UniProtKB">
        <authorList>
            <consortium name="EnsemblMetazoa"/>
        </authorList>
    </citation>
    <scope>IDENTIFICATION</scope>
    <source>
        <strain evidence="2">Indian</strain>
    </source>
</reference>
<feature type="region of interest" description="Disordered" evidence="1">
    <location>
        <begin position="20"/>
        <end position="66"/>
    </location>
</feature>
<evidence type="ECO:0000313" key="2">
    <source>
        <dbReference type="EnsemblMetazoa" id="ASTEI00927-PA"/>
    </source>
</evidence>
<dbReference type="Proteomes" id="UP000076408">
    <property type="component" value="Unassembled WGS sequence"/>
</dbReference>
<evidence type="ECO:0000313" key="3">
    <source>
        <dbReference type="Proteomes" id="UP000076408"/>
    </source>
</evidence>
<dbReference type="EnsemblMetazoa" id="ASTEI00927-RA">
    <property type="protein sequence ID" value="ASTEI00927-PA"/>
    <property type="gene ID" value="ASTEI00927"/>
</dbReference>
<dbReference type="AlphaFoldDB" id="A0A182XXJ1"/>
<protein>
    <recommendedName>
        <fullName evidence="4">Secreted protein</fullName>
    </recommendedName>
</protein>
<proteinExistence type="predicted"/>
<reference evidence="3" key="1">
    <citation type="journal article" date="2014" name="Genome Biol.">
        <title>Genome analysis of a major urban malaria vector mosquito, Anopheles stephensi.</title>
        <authorList>
            <person name="Jiang X."/>
            <person name="Peery A."/>
            <person name="Hall A.B."/>
            <person name="Sharma A."/>
            <person name="Chen X.G."/>
            <person name="Waterhouse R.M."/>
            <person name="Komissarov A."/>
            <person name="Riehle M.M."/>
            <person name="Shouche Y."/>
            <person name="Sharakhova M.V."/>
            <person name="Lawson D."/>
            <person name="Pakpour N."/>
            <person name="Arensburger P."/>
            <person name="Davidson V.L."/>
            <person name="Eiglmeier K."/>
            <person name="Emrich S."/>
            <person name="George P."/>
            <person name="Kennedy R.C."/>
            <person name="Mane S.P."/>
            <person name="Maslen G."/>
            <person name="Oringanje C."/>
            <person name="Qi Y."/>
            <person name="Settlage R."/>
            <person name="Tojo M."/>
            <person name="Tubio J.M."/>
            <person name="Unger M.F."/>
            <person name="Wang B."/>
            <person name="Vernick K.D."/>
            <person name="Ribeiro J.M."/>
            <person name="James A.A."/>
            <person name="Michel K."/>
            <person name="Riehle M.A."/>
            <person name="Luckhart S."/>
            <person name="Sharakhov I.V."/>
            <person name="Tu Z."/>
        </authorList>
    </citation>
    <scope>NUCLEOTIDE SEQUENCE [LARGE SCALE GENOMIC DNA]</scope>
    <source>
        <strain evidence="3">Indian</strain>
    </source>
</reference>
<sequence length="85" mass="9285">MRWVRLEPSSTPCAWLCVAPKSPGAARTTRSRGRNTEPSSTSSTLRSGITPTLAARPRSTANKVNTVSIREADRLELRGRKPLIP</sequence>
<accession>A0A182XXJ1</accession>
<feature type="compositionally biased region" description="Polar residues" evidence="1">
    <location>
        <begin position="36"/>
        <end position="50"/>
    </location>
</feature>
<evidence type="ECO:0008006" key="4">
    <source>
        <dbReference type="Google" id="ProtNLM"/>
    </source>
</evidence>
<dbReference type="VEuPathDB" id="VectorBase:ASTEI00927"/>
<evidence type="ECO:0000256" key="1">
    <source>
        <dbReference type="SAM" id="MobiDB-lite"/>
    </source>
</evidence>
<keyword evidence="3" id="KW-1185">Reference proteome</keyword>
<organism evidence="2 3">
    <name type="scientific">Anopheles stephensi</name>
    <name type="common">Indo-Pakistan malaria mosquito</name>
    <dbReference type="NCBI Taxonomy" id="30069"/>
    <lineage>
        <taxon>Eukaryota</taxon>
        <taxon>Metazoa</taxon>
        <taxon>Ecdysozoa</taxon>
        <taxon>Arthropoda</taxon>
        <taxon>Hexapoda</taxon>
        <taxon>Insecta</taxon>
        <taxon>Pterygota</taxon>
        <taxon>Neoptera</taxon>
        <taxon>Endopterygota</taxon>
        <taxon>Diptera</taxon>
        <taxon>Nematocera</taxon>
        <taxon>Culicoidea</taxon>
        <taxon>Culicidae</taxon>
        <taxon>Anophelinae</taxon>
        <taxon>Anopheles</taxon>
    </lineage>
</organism>